<dbReference type="Pfam" id="PF04122">
    <property type="entry name" value="CW_binding_2"/>
    <property type="match status" value="3"/>
</dbReference>
<sequence length="1049" mass="107130">MLIRRAVASAALLSLLLIGVLGGTGDGVDGPRRHGTALAGIPQPGGDADEPVMRSGMVVGGYAAALRQAAEVPVAPLTVSHGWVERGPFATGGRITDLARDDDVLYVATASGGLWRSDDDGRTLQPVWPRDLVQPIGAVVVTAGGVLLAGTGEANAGGGSTTFPGTGLYRSTDGGETWTASGLSASATIARLVAHPTDPDVVWVAAGGDLFGPGGERGIYRSDDAGLRWTRVLDGTTPTTGGADLAVDPADPDHLLASMWDRQRMPDLRRYGGPGSGLYESFDGGRSWTPITDGIPGFTDDAGRIAVAFSPADPAVAYAVVTRGDGRSGGFHRSEDGGSTWTMVTNSARYAGSQFIFGWWFSKVFPAPEDPDRVLVPGLTLLESTDGGATFAADGRVHADHHALLWDREDPSRAWLGSDGGLYHSTDGGRSFSWTLAQQQPFTQPYTVAVPPTDQARVVAGFQDIGCMLVDGDEPWTAVGGCGDGVTVSPHPTDADDVIVCGQYGRCRRTTAFGGGTTNLPTPPVDRAAWSAPLVRLDADADHLLFGGNTLHRTVDGGRTWTPISPDLTRGSSPDIDYPYGTITEILPLDADGTGIVVGTDDGLVQRTDDGGETWRTLLDGDRWVTGLATDGRVLLVGTSGYFDGEDSPHVRASTDGGDTWVDVADGLPDAPVNDVVVAGNAVVVATDVGVHASWDLLGPPEQSSQPLRWYRVGPDLPQAPAMDLDHRDDTGLLTVATFGRGIWQTRLPRVSRWAGAGRYATAVAVNAAGSTAGGTETVVLASGEDFPDALAAAALVARTDGWRLLLTAADSLPDPTAVALAEMAPSSVVVVGGPAAVADTVVDDVAALVGDATVVRLAGDDRYATAAAVAMAHDGVEEVLLATAGGPFDALAAAALAVERHAVVLLTDPDVLPAVTADALASLAPDRVTAIGGQAVISDEVLVAAATAAGAGAHDRLAGPDRYATAAVVALAAAPDGADGVWLASGTAWVDALAAAASGDPVLLVAADGVPTSTADAIGVLGPVDVRLAGGTAVVGDAVESAVLHGTG</sequence>
<dbReference type="SUPFAM" id="SSF50939">
    <property type="entry name" value="Sialidases"/>
    <property type="match status" value="1"/>
</dbReference>
<dbReference type="PANTHER" id="PTHR30032">
    <property type="entry name" value="N-ACETYLMURAMOYL-L-ALANINE AMIDASE-RELATED"/>
    <property type="match status" value="1"/>
</dbReference>
<dbReference type="GO" id="GO:0016787">
    <property type="term" value="F:hydrolase activity"/>
    <property type="evidence" value="ECO:0007669"/>
    <property type="project" value="UniProtKB-KW"/>
</dbReference>
<dbReference type="InterPro" id="IPR051922">
    <property type="entry name" value="Bact_Sporulation_Assoc"/>
</dbReference>
<evidence type="ECO:0000313" key="3">
    <source>
        <dbReference type="EMBL" id="AXV09433.1"/>
    </source>
</evidence>
<dbReference type="Proteomes" id="UP000264006">
    <property type="component" value="Chromosome"/>
</dbReference>
<proteinExistence type="predicted"/>
<protein>
    <submittedName>
        <fullName evidence="3">Glycosyl hydrolase, BNR repeat</fullName>
    </submittedName>
</protein>
<dbReference type="Gene3D" id="2.130.10.10">
    <property type="entry name" value="YVTN repeat-like/Quinoprotein amine dehydrogenase"/>
    <property type="match status" value="4"/>
</dbReference>
<dbReference type="RefSeq" id="WP_164710936.1">
    <property type="nucleotide sequence ID" value="NZ_CP031165.1"/>
</dbReference>
<dbReference type="InterPro" id="IPR031778">
    <property type="entry name" value="Sortilin_N"/>
</dbReference>
<name>A0A346Y4N6_9ACTN</name>
<dbReference type="InterPro" id="IPR036278">
    <property type="entry name" value="Sialidase_sf"/>
</dbReference>
<dbReference type="Gene3D" id="3.40.50.12090">
    <property type="match status" value="1"/>
</dbReference>
<organism evidence="3 4">
    <name type="scientific">Euzebya pacifica</name>
    <dbReference type="NCBI Taxonomy" id="1608957"/>
    <lineage>
        <taxon>Bacteria</taxon>
        <taxon>Bacillati</taxon>
        <taxon>Actinomycetota</taxon>
        <taxon>Nitriliruptoria</taxon>
        <taxon>Euzebyales</taxon>
    </lineage>
</organism>
<keyword evidence="4" id="KW-1185">Reference proteome</keyword>
<evidence type="ECO:0000313" key="4">
    <source>
        <dbReference type="Proteomes" id="UP000264006"/>
    </source>
</evidence>
<dbReference type="Pfam" id="PF15902">
    <property type="entry name" value="Sortilin-Vps10"/>
    <property type="match status" value="1"/>
</dbReference>
<dbReference type="InterPro" id="IPR015943">
    <property type="entry name" value="WD40/YVTN_repeat-like_dom_sf"/>
</dbReference>
<feature type="domain" description="Sortilin N-terminal" evidence="2">
    <location>
        <begin position="168"/>
        <end position="295"/>
    </location>
</feature>
<reference evidence="3 4" key="1">
    <citation type="submission" date="2018-09" db="EMBL/GenBank/DDBJ databases">
        <title>Complete genome sequence of Euzebya sp. DY32-46 isolated from seawater of Pacific Ocean.</title>
        <authorList>
            <person name="Xu L."/>
            <person name="Wu Y.-H."/>
            <person name="Xu X.-W."/>
        </authorList>
    </citation>
    <scope>NUCLEOTIDE SEQUENCE [LARGE SCALE GENOMIC DNA]</scope>
    <source>
        <strain evidence="3 4">DY32-46</strain>
    </source>
</reference>
<dbReference type="InterPro" id="IPR007253">
    <property type="entry name" value="Cell_wall-bd_2"/>
</dbReference>
<dbReference type="EMBL" id="CP031165">
    <property type="protein sequence ID" value="AXV09433.1"/>
    <property type="molecule type" value="Genomic_DNA"/>
</dbReference>
<dbReference type="CDD" id="cd15482">
    <property type="entry name" value="Sialidase_non-viral"/>
    <property type="match status" value="1"/>
</dbReference>
<dbReference type="PANTHER" id="PTHR30032:SF8">
    <property type="entry name" value="GERMINATION-SPECIFIC N-ACETYLMURAMOYL-L-ALANINE AMIDASE"/>
    <property type="match status" value="1"/>
</dbReference>
<accession>A0A346Y4N6</accession>
<keyword evidence="3" id="KW-0378">Hydrolase</keyword>
<keyword evidence="1" id="KW-0677">Repeat</keyword>
<gene>
    <name evidence="3" type="ORF">DVS28_a4772</name>
</gene>
<evidence type="ECO:0000256" key="1">
    <source>
        <dbReference type="ARBA" id="ARBA00022737"/>
    </source>
</evidence>
<dbReference type="KEGG" id="euz:DVS28_a4772"/>
<evidence type="ECO:0000259" key="2">
    <source>
        <dbReference type="Pfam" id="PF15902"/>
    </source>
</evidence>
<dbReference type="SUPFAM" id="SSF110296">
    <property type="entry name" value="Oligoxyloglucan reducing end-specific cellobiohydrolase"/>
    <property type="match status" value="3"/>
</dbReference>
<dbReference type="AlphaFoldDB" id="A0A346Y4N6"/>